<dbReference type="InterPro" id="IPR012394">
    <property type="entry name" value="Aldehyde_DH_NAD(P)"/>
</dbReference>
<name>A0A942UY03_9FIRM</name>
<dbReference type="PROSITE" id="PS00070">
    <property type="entry name" value="ALDEHYDE_DEHYDR_CYS"/>
    <property type="match status" value="1"/>
</dbReference>
<evidence type="ECO:0000259" key="8">
    <source>
        <dbReference type="Pfam" id="PF00171"/>
    </source>
</evidence>
<feature type="domain" description="Aldehyde dehydrogenase" evidence="8">
    <location>
        <begin position="3"/>
        <end position="428"/>
    </location>
</feature>
<evidence type="ECO:0000256" key="2">
    <source>
        <dbReference type="ARBA" id="ARBA00023002"/>
    </source>
</evidence>
<evidence type="ECO:0000313" key="9">
    <source>
        <dbReference type="EMBL" id="MBS4539051.1"/>
    </source>
</evidence>
<dbReference type="GO" id="GO:0006081">
    <property type="term" value="P:aldehyde metabolic process"/>
    <property type="evidence" value="ECO:0007669"/>
    <property type="project" value="InterPro"/>
</dbReference>
<feature type="active site" evidence="5 6">
    <location>
        <position position="210"/>
    </location>
</feature>
<evidence type="ECO:0000256" key="4">
    <source>
        <dbReference type="PIRNR" id="PIRNR036492"/>
    </source>
</evidence>
<keyword evidence="2 4" id="KW-0560">Oxidoreductase</keyword>
<keyword evidence="10" id="KW-1185">Reference proteome</keyword>
<dbReference type="GO" id="GO:0005737">
    <property type="term" value="C:cytoplasm"/>
    <property type="evidence" value="ECO:0007669"/>
    <property type="project" value="TreeGrafter"/>
</dbReference>
<dbReference type="InterPro" id="IPR016162">
    <property type="entry name" value="Ald_DH_N"/>
</dbReference>
<dbReference type="InterPro" id="IPR029510">
    <property type="entry name" value="Ald_DH_CS_GLU"/>
</dbReference>
<sequence>MQDFKEIIKDQKEFFYTGKTKDVSFRIDMLKRLKDSIERHEKEISEALYKDLKKSTFESFETEIGVILKEINHAIDSVKKWSKPKKVKTLYFHFPAKSMIYKEPYGVVFIISPWNYPFQLTVSPLIGAIASGNCSILTVSQKATNTSAILDKIISESFSEDFVKFIPGGSSVAKDILEEDLDYIFFTGSVSVGKKIMKSASSKLTPVTLELGGKSPSIVDKDTDISLTAKRMIWGKFINAGQTCIAPDYALVHKDIKNKLVDEMKKYIVGFYGENPMESEAYPRIVNEDHFDKVSKLLLDGKIIHGGRTDREELYIEPTLIDNVSWDDKIMEDEIFGPILPIIEYENIFEVVDKLQSLPKPLALYLFTDNEKIEKKVIEDISYGGGCVNDTILHLSSPYLPFGGVGNSGIGSYHGKKSFDTFTHEKSVFKNSKKFDLKFRYPPFSKTGLKLLKKVLK</sequence>
<keyword evidence="3" id="KW-0520">NAD</keyword>
<dbReference type="Pfam" id="PF00171">
    <property type="entry name" value="Aldedh"/>
    <property type="match status" value="1"/>
</dbReference>
<dbReference type="RefSeq" id="WP_203366974.1">
    <property type="nucleotide sequence ID" value="NZ_WSFT01000040.1"/>
</dbReference>
<evidence type="ECO:0000256" key="1">
    <source>
        <dbReference type="ARBA" id="ARBA00009986"/>
    </source>
</evidence>
<dbReference type="InterPro" id="IPR016160">
    <property type="entry name" value="Ald_DH_CS_CYS"/>
</dbReference>
<evidence type="ECO:0000256" key="7">
    <source>
        <dbReference type="RuleBase" id="RU003345"/>
    </source>
</evidence>
<comment type="caution">
    <text evidence="9">The sequence shown here is derived from an EMBL/GenBank/DDBJ whole genome shotgun (WGS) entry which is preliminary data.</text>
</comment>
<dbReference type="InterPro" id="IPR015590">
    <property type="entry name" value="Aldehyde_DH_dom"/>
</dbReference>
<dbReference type="InterPro" id="IPR016161">
    <property type="entry name" value="Ald_DH/histidinol_DH"/>
</dbReference>
<protein>
    <recommendedName>
        <fullName evidence="4">Aldehyde dehydrogenase</fullName>
    </recommendedName>
</protein>
<comment type="similarity">
    <text evidence="1 4 7">Belongs to the aldehyde dehydrogenase family.</text>
</comment>
<dbReference type="CDD" id="cd07136">
    <property type="entry name" value="ALDH_YwdH-P39616"/>
    <property type="match status" value="1"/>
</dbReference>
<dbReference type="AlphaFoldDB" id="A0A942UY03"/>
<dbReference type="Gene3D" id="3.40.605.10">
    <property type="entry name" value="Aldehyde Dehydrogenase, Chain A, domain 1"/>
    <property type="match status" value="1"/>
</dbReference>
<dbReference type="Gene3D" id="3.40.309.10">
    <property type="entry name" value="Aldehyde Dehydrogenase, Chain A, domain 2"/>
    <property type="match status" value="1"/>
</dbReference>
<dbReference type="PIRSF" id="PIRSF036492">
    <property type="entry name" value="ALDH"/>
    <property type="match status" value="1"/>
</dbReference>
<evidence type="ECO:0000313" key="10">
    <source>
        <dbReference type="Proteomes" id="UP000724672"/>
    </source>
</evidence>
<proteinExistence type="inferred from homology"/>
<organism evidence="9 10">
    <name type="scientific">Anaeromonas frigoriresistens</name>
    <dbReference type="NCBI Taxonomy" id="2683708"/>
    <lineage>
        <taxon>Bacteria</taxon>
        <taxon>Bacillati</taxon>
        <taxon>Bacillota</taxon>
        <taxon>Tissierellia</taxon>
        <taxon>Tissierellales</taxon>
        <taxon>Thermohalobacteraceae</taxon>
        <taxon>Anaeromonas</taxon>
    </lineage>
</organism>
<dbReference type="FunFam" id="3.40.309.10:FF:000003">
    <property type="entry name" value="Aldehyde dehydrogenase"/>
    <property type="match status" value="1"/>
</dbReference>
<reference evidence="9" key="1">
    <citation type="submission" date="2019-12" db="EMBL/GenBank/DDBJ databases">
        <title>Clostridiaceae gen. nov. sp. nov., isolated from sediment in Xinjiang, China.</title>
        <authorList>
            <person name="Zhang R."/>
        </authorList>
    </citation>
    <scope>NUCLEOTIDE SEQUENCE</scope>
    <source>
        <strain evidence="9">D2Q-11</strain>
    </source>
</reference>
<dbReference type="SUPFAM" id="SSF53720">
    <property type="entry name" value="ALDH-like"/>
    <property type="match status" value="1"/>
</dbReference>
<dbReference type="Proteomes" id="UP000724672">
    <property type="component" value="Unassembled WGS sequence"/>
</dbReference>
<feature type="active site" evidence="5">
    <location>
        <position position="244"/>
    </location>
</feature>
<gene>
    <name evidence="9" type="ORF">GOQ27_11300</name>
</gene>
<dbReference type="InterPro" id="IPR016163">
    <property type="entry name" value="Ald_DH_C"/>
</dbReference>
<dbReference type="PANTHER" id="PTHR43570">
    <property type="entry name" value="ALDEHYDE DEHYDROGENASE"/>
    <property type="match status" value="1"/>
</dbReference>
<dbReference type="GO" id="GO:0004029">
    <property type="term" value="F:aldehyde dehydrogenase (NAD+) activity"/>
    <property type="evidence" value="ECO:0007669"/>
    <property type="project" value="TreeGrafter"/>
</dbReference>
<accession>A0A942UY03</accession>
<dbReference type="PROSITE" id="PS00687">
    <property type="entry name" value="ALDEHYDE_DEHYDR_GLU"/>
    <property type="match status" value="1"/>
</dbReference>
<evidence type="ECO:0000256" key="6">
    <source>
        <dbReference type="PROSITE-ProRule" id="PRU10007"/>
    </source>
</evidence>
<dbReference type="EMBL" id="WSFT01000040">
    <property type="protein sequence ID" value="MBS4539051.1"/>
    <property type="molecule type" value="Genomic_DNA"/>
</dbReference>
<dbReference type="PANTHER" id="PTHR43570:SF16">
    <property type="entry name" value="ALDEHYDE DEHYDROGENASE TYPE III, ISOFORM Q"/>
    <property type="match status" value="1"/>
</dbReference>
<dbReference type="FunFam" id="3.40.605.10:FF:000004">
    <property type="entry name" value="Aldehyde dehydrogenase"/>
    <property type="match status" value="1"/>
</dbReference>
<evidence type="ECO:0000256" key="3">
    <source>
        <dbReference type="ARBA" id="ARBA00023027"/>
    </source>
</evidence>
<evidence type="ECO:0000256" key="5">
    <source>
        <dbReference type="PIRSR" id="PIRSR036492-1"/>
    </source>
</evidence>